<sequence>MKKALALLMLCIALPASAEVSTEVPCFRTAGGQPVRVEPRMYHDDVAKWSGGVVRHAKSNTAIPLLFKHRDAEMLAADRSYQYTTTWWGMVDGTIDGEYEMMSQGAMVYSIPYTNARTGRKTDFAWAPDIDASAKSGRR</sequence>
<proteinExistence type="predicted"/>
<protein>
    <submittedName>
        <fullName evidence="2">Uncharacterized protein</fullName>
    </submittedName>
</protein>
<gene>
    <name evidence="2" type="ORF">DT99_11445</name>
</gene>
<feature type="signal peptide" evidence="1">
    <location>
        <begin position="1"/>
        <end position="18"/>
    </location>
</feature>
<comment type="caution">
    <text evidence="2">The sequence shown here is derived from an EMBL/GenBank/DDBJ whole genome shotgun (WGS) entry which is preliminary data.</text>
</comment>
<dbReference type="OrthoDB" id="9096196at2"/>
<evidence type="ECO:0000256" key="1">
    <source>
        <dbReference type="SAM" id="SignalP"/>
    </source>
</evidence>
<name>A0A071MEK5_9BURK</name>
<reference evidence="2" key="1">
    <citation type="submission" date="2014-04" db="EMBL/GenBank/DDBJ databases">
        <title>In planta biocontrol of soil-borne Fusarium wilt of banana through a plant endophytic bacterium, Burkholderia cenocepacia 869T2.</title>
        <authorList>
            <person name="Ho Y.-N."/>
            <person name="Chiang H.-M."/>
            <person name="Chao C.-P."/>
            <person name="Su C.-C."/>
            <person name="Hsu H.-F."/>
            <person name="Guo C.-T."/>
            <person name="Hsieh J.-L."/>
            <person name="Huang C.-C."/>
        </authorList>
    </citation>
    <scope>NUCLEOTIDE SEQUENCE [LARGE SCALE GENOMIC DNA]</scope>
    <source>
        <strain evidence="2">869T2</strain>
    </source>
</reference>
<dbReference type="AlphaFoldDB" id="A0A071MEK5"/>
<evidence type="ECO:0000313" key="2">
    <source>
        <dbReference type="EMBL" id="KEA59324.1"/>
    </source>
</evidence>
<dbReference type="EMBL" id="JJOA01000010">
    <property type="protein sequence ID" value="KEA59324.1"/>
    <property type="molecule type" value="Genomic_DNA"/>
</dbReference>
<accession>A0A071MEK5</accession>
<feature type="chain" id="PRO_5001677667" evidence="1">
    <location>
        <begin position="19"/>
        <end position="139"/>
    </location>
</feature>
<organism evidence="2">
    <name type="scientific">Burkholderia cenocepacia</name>
    <dbReference type="NCBI Taxonomy" id="95486"/>
    <lineage>
        <taxon>Bacteria</taxon>
        <taxon>Pseudomonadati</taxon>
        <taxon>Pseudomonadota</taxon>
        <taxon>Betaproteobacteria</taxon>
        <taxon>Burkholderiales</taxon>
        <taxon>Burkholderiaceae</taxon>
        <taxon>Burkholderia</taxon>
        <taxon>Burkholderia cepacia complex</taxon>
    </lineage>
</organism>
<keyword evidence="1" id="KW-0732">Signal</keyword>